<evidence type="ECO:0000259" key="13">
    <source>
        <dbReference type="Pfam" id="PF00593"/>
    </source>
</evidence>
<evidence type="ECO:0000256" key="4">
    <source>
        <dbReference type="ARBA" id="ARBA00022692"/>
    </source>
</evidence>
<evidence type="ECO:0000256" key="1">
    <source>
        <dbReference type="ARBA" id="ARBA00004571"/>
    </source>
</evidence>
<evidence type="ECO:0000256" key="5">
    <source>
        <dbReference type="ARBA" id="ARBA00022729"/>
    </source>
</evidence>
<evidence type="ECO:0000256" key="8">
    <source>
        <dbReference type="ARBA" id="ARBA00023170"/>
    </source>
</evidence>
<keyword evidence="7 10" id="KW-0472">Membrane</keyword>
<evidence type="ECO:0000256" key="10">
    <source>
        <dbReference type="PROSITE-ProRule" id="PRU01360"/>
    </source>
</evidence>
<dbReference type="Pfam" id="PF00593">
    <property type="entry name" value="TonB_dep_Rec_b-barrel"/>
    <property type="match status" value="1"/>
</dbReference>
<sequence length="755" mass="86066">MKQIVLLFIILILIPFSLVTAQETASVNGFITDNETGETLLMANIALTEINRGTSSNTSGYYTITNIPPGTYTLSATYIGYQRFDREIELEAGESLRLDIQMIPESVEMEAIYVESEAEQEEQRNIGTAQVDIEMVKELPSVLQPDVFRSVQLLPGVKAASDFSSGLYIRGGSPDQTLILLDETTVYNPSHFFGFFSTFNPDAVKDVRLYKGGYPAEYGGRIGSVLTIFNKDGNRNETEGSVSLGLLSSRASIEGPYSKGSWMLAVRRSTLEPLLAILRQSVDNVPDKFYFYDVNGKLNFDATQNNRFSLAFYSGNDNVGIPFQEDAKINLKYGNQTLTAKWRRIINDKLFGSFTATGSRYFNQPEFKIAGTPFKRDNNIYDLSLKADLEYLPNEHHTIKMGVWGGNLILNFRDRFDNVDTFKERIDSNYLSAFIQDEWRPSDQWIFNGGFRLNSFSEGDYVRIEPRLSAEFRPTSRIRLQAAYGRYNQYLTLITNEAFSGFDLWLTSDNGVPPAYGDQYVIGAKTIPFEDYGLDVEIYYRTMHDLFELDPFLNDAAGQDYPDLFRFGDGYAYGVELFFEKKVGRFTGFLGYTYGITRRKFPGFNAPVLDDPSEARFYPPKYDRTHDLNISGTYELSSKWTATAVFSYATGQAYTEPLGRTKFAHLPWDNSDRDAFVVGKINASRLPSYHRLDLSFSRKGRFFDLGDAEWQFQVINVYSRRNVWFYNYDFEEEPLEKTEVTLLPILPSISYTVNF</sequence>
<gene>
    <name evidence="15" type="ORF">L6773_19895</name>
</gene>
<evidence type="ECO:0000256" key="2">
    <source>
        <dbReference type="ARBA" id="ARBA00022448"/>
    </source>
</evidence>
<organism evidence="15 16">
    <name type="scientific">Rhodohalobacter sulfatireducens</name>
    <dbReference type="NCBI Taxonomy" id="2911366"/>
    <lineage>
        <taxon>Bacteria</taxon>
        <taxon>Pseudomonadati</taxon>
        <taxon>Balneolota</taxon>
        <taxon>Balneolia</taxon>
        <taxon>Balneolales</taxon>
        <taxon>Balneolaceae</taxon>
        <taxon>Rhodohalobacter</taxon>
    </lineage>
</organism>
<evidence type="ECO:0000256" key="7">
    <source>
        <dbReference type="ARBA" id="ARBA00023136"/>
    </source>
</evidence>
<keyword evidence="8 15" id="KW-0675">Receptor</keyword>
<feature type="domain" description="TonB-dependent receptor plug" evidence="14">
    <location>
        <begin position="149"/>
        <end position="221"/>
    </location>
</feature>
<keyword evidence="4 10" id="KW-0812">Transmembrane</keyword>
<proteinExistence type="inferred from homology"/>
<evidence type="ECO:0000256" key="6">
    <source>
        <dbReference type="ARBA" id="ARBA00023077"/>
    </source>
</evidence>
<reference evidence="15" key="1">
    <citation type="submission" date="2022-01" db="EMBL/GenBank/DDBJ databases">
        <authorList>
            <person name="Wang Y."/>
        </authorList>
    </citation>
    <scope>NUCLEOTIDE SEQUENCE</scope>
    <source>
        <strain evidence="15">WB101</strain>
    </source>
</reference>
<dbReference type="EMBL" id="JAKLWS010000046">
    <property type="protein sequence ID" value="MCG2590843.1"/>
    <property type="molecule type" value="Genomic_DNA"/>
</dbReference>
<dbReference type="Proteomes" id="UP001165366">
    <property type="component" value="Unassembled WGS sequence"/>
</dbReference>
<dbReference type="InterPro" id="IPR037066">
    <property type="entry name" value="Plug_dom_sf"/>
</dbReference>
<dbReference type="InterPro" id="IPR013784">
    <property type="entry name" value="Carb-bd-like_fold"/>
</dbReference>
<reference evidence="15" key="2">
    <citation type="submission" date="2024-05" db="EMBL/GenBank/DDBJ databases">
        <title>Rhodohalobacter halophilus gen. nov., sp. nov., a moderately halophilic member of the family Balneolaceae.</title>
        <authorList>
            <person name="Xia J."/>
        </authorList>
    </citation>
    <scope>NUCLEOTIDE SEQUENCE</scope>
    <source>
        <strain evidence="15">WB101</strain>
    </source>
</reference>
<keyword evidence="5 12" id="KW-0732">Signal</keyword>
<keyword evidence="2 10" id="KW-0813">Transport</keyword>
<name>A0ABS9KJ30_9BACT</name>
<keyword evidence="3 10" id="KW-1134">Transmembrane beta strand</keyword>
<dbReference type="Pfam" id="PF07715">
    <property type="entry name" value="Plug"/>
    <property type="match status" value="1"/>
</dbReference>
<evidence type="ECO:0000256" key="11">
    <source>
        <dbReference type="RuleBase" id="RU003357"/>
    </source>
</evidence>
<dbReference type="PANTHER" id="PTHR30069">
    <property type="entry name" value="TONB-DEPENDENT OUTER MEMBRANE RECEPTOR"/>
    <property type="match status" value="1"/>
</dbReference>
<dbReference type="InterPro" id="IPR039426">
    <property type="entry name" value="TonB-dep_rcpt-like"/>
</dbReference>
<dbReference type="InterPro" id="IPR000531">
    <property type="entry name" value="Beta-barrel_TonB"/>
</dbReference>
<evidence type="ECO:0000256" key="12">
    <source>
        <dbReference type="SAM" id="SignalP"/>
    </source>
</evidence>
<dbReference type="Gene3D" id="2.170.130.10">
    <property type="entry name" value="TonB-dependent receptor, plug domain"/>
    <property type="match status" value="1"/>
</dbReference>
<keyword evidence="16" id="KW-1185">Reference proteome</keyword>
<dbReference type="PROSITE" id="PS52016">
    <property type="entry name" value="TONB_DEPENDENT_REC_3"/>
    <property type="match status" value="1"/>
</dbReference>
<dbReference type="SUPFAM" id="SSF49452">
    <property type="entry name" value="Starch-binding domain-like"/>
    <property type="match status" value="1"/>
</dbReference>
<dbReference type="PANTHER" id="PTHR30069:SF29">
    <property type="entry name" value="HEMOGLOBIN AND HEMOGLOBIN-HAPTOGLOBIN-BINDING PROTEIN 1-RELATED"/>
    <property type="match status" value="1"/>
</dbReference>
<dbReference type="RefSeq" id="WP_237856337.1">
    <property type="nucleotide sequence ID" value="NZ_JAKLWS010000046.1"/>
</dbReference>
<evidence type="ECO:0000313" key="15">
    <source>
        <dbReference type="EMBL" id="MCG2590843.1"/>
    </source>
</evidence>
<comment type="similarity">
    <text evidence="10 11">Belongs to the TonB-dependent receptor family.</text>
</comment>
<accession>A0ABS9KJ30</accession>
<dbReference type="InterPro" id="IPR012910">
    <property type="entry name" value="Plug_dom"/>
</dbReference>
<evidence type="ECO:0000313" key="16">
    <source>
        <dbReference type="Proteomes" id="UP001165366"/>
    </source>
</evidence>
<feature type="signal peptide" evidence="12">
    <location>
        <begin position="1"/>
        <end position="21"/>
    </location>
</feature>
<feature type="domain" description="TonB-dependent receptor-like beta-barrel" evidence="13">
    <location>
        <begin position="296"/>
        <end position="697"/>
    </location>
</feature>
<dbReference type="Pfam" id="PF13715">
    <property type="entry name" value="CarbopepD_reg_2"/>
    <property type="match status" value="1"/>
</dbReference>
<evidence type="ECO:0000259" key="14">
    <source>
        <dbReference type="Pfam" id="PF07715"/>
    </source>
</evidence>
<comment type="caution">
    <text evidence="15">The sequence shown here is derived from an EMBL/GenBank/DDBJ whole genome shotgun (WGS) entry which is preliminary data.</text>
</comment>
<evidence type="ECO:0000256" key="9">
    <source>
        <dbReference type="ARBA" id="ARBA00023237"/>
    </source>
</evidence>
<protein>
    <submittedName>
        <fullName evidence="15">TonB-dependent receptor</fullName>
    </submittedName>
</protein>
<dbReference type="InterPro" id="IPR036942">
    <property type="entry name" value="Beta-barrel_TonB_sf"/>
</dbReference>
<dbReference type="Gene3D" id="2.40.170.20">
    <property type="entry name" value="TonB-dependent receptor, beta-barrel domain"/>
    <property type="match status" value="1"/>
</dbReference>
<evidence type="ECO:0000256" key="3">
    <source>
        <dbReference type="ARBA" id="ARBA00022452"/>
    </source>
</evidence>
<keyword evidence="6 11" id="KW-0798">TonB box</keyword>
<dbReference type="SUPFAM" id="SSF56935">
    <property type="entry name" value="Porins"/>
    <property type="match status" value="1"/>
</dbReference>
<dbReference type="Gene3D" id="2.60.40.1120">
    <property type="entry name" value="Carboxypeptidase-like, regulatory domain"/>
    <property type="match status" value="1"/>
</dbReference>
<feature type="chain" id="PRO_5046662139" evidence="12">
    <location>
        <begin position="22"/>
        <end position="755"/>
    </location>
</feature>
<comment type="subcellular location">
    <subcellularLocation>
        <location evidence="1 10">Cell outer membrane</location>
        <topology evidence="1 10">Multi-pass membrane protein</topology>
    </subcellularLocation>
</comment>
<keyword evidence="9 10" id="KW-0998">Cell outer membrane</keyword>